<keyword evidence="5 6" id="KW-0472">Membrane</keyword>
<comment type="subcellular location">
    <subcellularLocation>
        <location evidence="1">Cell membrane</location>
        <topology evidence="1">Multi-pass membrane protein</topology>
    </subcellularLocation>
</comment>
<evidence type="ECO:0000256" key="3">
    <source>
        <dbReference type="ARBA" id="ARBA00022692"/>
    </source>
</evidence>
<dbReference type="PANTHER" id="PTHR43124:SF3">
    <property type="entry name" value="CHLORAMPHENICOL EFFLUX PUMP RV0191"/>
    <property type="match status" value="1"/>
</dbReference>
<dbReference type="PROSITE" id="PS50850">
    <property type="entry name" value="MFS"/>
    <property type="match status" value="1"/>
</dbReference>
<dbReference type="InterPro" id="IPR050189">
    <property type="entry name" value="MFS_Efflux_Transporters"/>
</dbReference>
<proteinExistence type="predicted"/>
<feature type="transmembrane region" description="Helical" evidence="6">
    <location>
        <begin position="40"/>
        <end position="62"/>
    </location>
</feature>
<dbReference type="InterPro" id="IPR020846">
    <property type="entry name" value="MFS_dom"/>
</dbReference>
<dbReference type="AlphaFoldDB" id="A0ABD5YFE7"/>
<comment type="caution">
    <text evidence="8">The sequence shown here is derived from an EMBL/GenBank/DDBJ whole genome shotgun (WGS) entry which is preliminary data.</text>
</comment>
<dbReference type="Proteomes" id="UP001596390">
    <property type="component" value="Unassembled WGS sequence"/>
</dbReference>
<keyword evidence="9" id="KW-1185">Reference proteome</keyword>
<dbReference type="InterPro" id="IPR011701">
    <property type="entry name" value="MFS"/>
</dbReference>
<feature type="transmembrane region" description="Helical" evidence="6">
    <location>
        <begin position="98"/>
        <end position="122"/>
    </location>
</feature>
<feature type="transmembrane region" description="Helical" evidence="6">
    <location>
        <begin position="238"/>
        <end position="257"/>
    </location>
</feature>
<keyword evidence="3 6" id="KW-0812">Transmembrane</keyword>
<feature type="transmembrane region" description="Helical" evidence="6">
    <location>
        <begin position="74"/>
        <end position="92"/>
    </location>
</feature>
<feature type="domain" description="Major facilitator superfamily (MFS) profile" evidence="7">
    <location>
        <begin position="9"/>
        <end position="394"/>
    </location>
</feature>
<dbReference type="SUPFAM" id="SSF103473">
    <property type="entry name" value="MFS general substrate transporter"/>
    <property type="match status" value="1"/>
</dbReference>
<dbReference type="GO" id="GO:0005886">
    <property type="term" value="C:plasma membrane"/>
    <property type="evidence" value="ECO:0007669"/>
    <property type="project" value="UniProtKB-SubCell"/>
</dbReference>
<keyword evidence="4 6" id="KW-1133">Transmembrane helix</keyword>
<dbReference type="Pfam" id="PF07690">
    <property type="entry name" value="MFS_1"/>
    <property type="match status" value="1"/>
</dbReference>
<evidence type="ECO:0000256" key="2">
    <source>
        <dbReference type="ARBA" id="ARBA00022475"/>
    </source>
</evidence>
<evidence type="ECO:0000256" key="1">
    <source>
        <dbReference type="ARBA" id="ARBA00004651"/>
    </source>
</evidence>
<dbReference type="RefSeq" id="WP_379790099.1">
    <property type="nucleotide sequence ID" value="NZ_JAODIX010000028.1"/>
</dbReference>
<feature type="transmembrane region" description="Helical" evidence="6">
    <location>
        <begin position="278"/>
        <end position="296"/>
    </location>
</feature>
<gene>
    <name evidence="8" type="ORF">ACFQMK_06260</name>
</gene>
<dbReference type="Gene3D" id="1.20.1250.20">
    <property type="entry name" value="MFS general substrate transporter like domains"/>
    <property type="match status" value="2"/>
</dbReference>
<evidence type="ECO:0000256" key="4">
    <source>
        <dbReference type="ARBA" id="ARBA00022989"/>
    </source>
</evidence>
<protein>
    <submittedName>
        <fullName evidence="8">MFS transporter</fullName>
    </submittedName>
</protein>
<feature type="transmembrane region" description="Helical" evidence="6">
    <location>
        <begin position="366"/>
        <end position="386"/>
    </location>
</feature>
<keyword evidence="2" id="KW-1003">Cell membrane</keyword>
<evidence type="ECO:0000259" key="7">
    <source>
        <dbReference type="PROSITE" id="PS50850"/>
    </source>
</evidence>
<dbReference type="EMBL" id="JBHSZZ010000028">
    <property type="protein sequence ID" value="MFC7186497.1"/>
    <property type="molecule type" value="Genomic_DNA"/>
</dbReference>
<evidence type="ECO:0000256" key="5">
    <source>
        <dbReference type="ARBA" id="ARBA00023136"/>
    </source>
</evidence>
<dbReference type="PANTHER" id="PTHR43124">
    <property type="entry name" value="PURINE EFFLUX PUMP PBUE"/>
    <property type="match status" value="1"/>
</dbReference>
<organism evidence="8 9">
    <name type="scientific">Halorubrum yunnanense</name>
    <dbReference type="NCBI Taxonomy" id="1526162"/>
    <lineage>
        <taxon>Archaea</taxon>
        <taxon>Methanobacteriati</taxon>
        <taxon>Methanobacteriota</taxon>
        <taxon>Stenosarchaea group</taxon>
        <taxon>Halobacteria</taxon>
        <taxon>Halobacteriales</taxon>
        <taxon>Haloferacaceae</taxon>
        <taxon>Halorubrum</taxon>
    </lineage>
</organism>
<feature type="transmembrane region" description="Helical" evidence="6">
    <location>
        <begin position="341"/>
        <end position="360"/>
    </location>
</feature>
<feature type="transmembrane region" description="Helical" evidence="6">
    <location>
        <begin position="134"/>
        <end position="153"/>
    </location>
</feature>
<evidence type="ECO:0000313" key="9">
    <source>
        <dbReference type="Proteomes" id="UP001596390"/>
    </source>
</evidence>
<evidence type="ECO:0000313" key="8">
    <source>
        <dbReference type="EMBL" id="MFC7186497.1"/>
    </source>
</evidence>
<reference evidence="8 9" key="1">
    <citation type="journal article" date="2019" name="Int. J. Syst. Evol. Microbiol.">
        <title>The Global Catalogue of Microorganisms (GCM) 10K type strain sequencing project: providing services to taxonomists for standard genome sequencing and annotation.</title>
        <authorList>
            <consortium name="The Broad Institute Genomics Platform"/>
            <consortium name="The Broad Institute Genome Sequencing Center for Infectious Disease"/>
            <person name="Wu L."/>
            <person name="Ma J."/>
        </authorList>
    </citation>
    <scope>NUCLEOTIDE SEQUENCE [LARGE SCALE GENOMIC DNA]</scope>
    <source>
        <strain evidence="8 9">Q85</strain>
    </source>
</reference>
<feature type="transmembrane region" description="Helical" evidence="6">
    <location>
        <begin position="159"/>
        <end position="179"/>
    </location>
</feature>
<accession>A0ABD5YFE7</accession>
<sequence>MNWRYRHTALALCTLAFTATMVARLVISPLVPTITAEFGVSNATVGLALSGMWLAYALAQFPSGVFGDRYGERVVILTAVGATAVASLLIAVSPSIAVFMLFTVVLGAGAGLHYSVATTFLAKQFDDIGRAIGVHVAGGPLAGLAAPPLAALVGSRHGWRAGILLGAAVAVPVFALIAWRVRPTKAVRPDQPVRERFALAPLVELLSRPPILYTTALATMGAFTWQATASFLPTFLDVGGGLSTGLSALLFSLYFLVHGGTQPITGSLSDRFGRDATAMGTMSAGIVGYGLLVATARFDLGLGATVAAVCLVGVAMSWGAPVQSRFMDLLSDAERGAGFGLVRTAYMVIGASGSVVVGTVSDVAGWGVAFGLLAGVMALGLVTLLANRLLWLGY</sequence>
<dbReference type="InterPro" id="IPR036259">
    <property type="entry name" value="MFS_trans_sf"/>
</dbReference>
<feature type="transmembrane region" description="Helical" evidence="6">
    <location>
        <begin position="302"/>
        <end position="320"/>
    </location>
</feature>
<evidence type="ECO:0000256" key="6">
    <source>
        <dbReference type="SAM" id="Phobius"/>
    </source>
</evidence>
<name>A0ABD5YFE7_9EURY</name>